<proteinExistence type="predicted"/>
<protein>
    <recommendedName>
        <fullName evidence="4">CzcE family metal-binding protein</fullName>
    </recommendedName>
</protein>
<accession>A0A346A323</accession>
<dbReference type="EMBL" id="CP031417">
    <property type="protein sequence ID" value="AXK83570.1"/>
    <property type="molecule type" value="Genomic_DNA"/>
</dbReference>
<keyword evidence="3" id="KW-1185">Reference proteome</keyword>
<gene>
    <name evidence="2" type="ORF">DW352_25415</name>
</gene>
<organism evidence="2 3">
    <name type="scientific">Pseudolabrys taiwanensis</name>
    <dbReference type="NCBI Taxonomy" id="331696"/>
    <lineage>
        <taxon>Bacteria</taxon>
        <taxon>Pseudomonadati</taxon>
        <taxon>Pseudomonadota</taxon>
        <taxon>Alphaproteobacteria</taxon>
        <taxon>Hyphomicrobiales</taxon>
        <taxon>Xanthobacteraceae</taxon>
        <taxon>Pseudolabrys</taxon>
    </lineage>
</organism>
<dbReference type="AlphaFoldDB" id="A0A346A323"/>
<feature type="chain" id="PRO_5016913637" description="CzcE family metal-binding protein" evidence="1">
    <location>
        <begin position="28"/>
        <end position="95"/>
    </location>
</feature>
<dbReference type="Proteomes" id="UP000254889">
    <property type="component" value="Chromosome"/>
</dbReference>
<keyword evidence="1" id="KW-0732">Signal</keyword>
<evidence type="ECO:0000313" key="2">
    <source>
        <dbReference type="EMBL" id="AXK83570.1"/>
    </source>
</evidence>
<feature type="signal peptide" evidence="1">
    <location>
        <begin position="1"/>
        <end position="27"/>
    </location>
</feature>
<sequence>MDSKEHPMLSRLLVAAILIGAATQAFAEPRHAGRYDMVRLSGRHQPEGKVLILDRKTGQMWTWSEHSLATYSGQIFPITADGSFARILHVPQDKR</sequence>
<name>A0A346A323_9HYPH</name>
<evidence type="ECO:0008006" key="4">
    <source>
        <dbReference type="Google" id="ProtNLM"/>
    </source>
</evidence>
<reference evidence="2 3" key="1">
    <citation type="submission" date="2018-07" db="EMBL/GenBank/DDBJ databases">
        <authorList>
            <person name="Quirk P.G."/>
            <person name="Krulwich T.A."/>
        </authorList>
    </citation>
    <scope>NUCLEOTIDE SEQUENCE [LARGE SCALE GENOMIC DNA]</scope>
    <source>
        <strain evidence="2 3">CC-BB4</strain>
    </source>
</reference>
<evidence type="ECO:0000313" key="3">
    <source>
        <dbReference type="Proteomes" id="UP000254889"/>
    </source>
</evidence>
<dbReference type="KEGG" id="ptaw:DW352_25415"/>
<evidence type="ECO:0000256" key="1">
    <source>
        <dbReference type="SAM" id="SignalP"/>
    </source>
</evidence>